<dbReference type="Gene3D" id="3.90.1150.170">
    <property type="match status" value="2"/>
</dbReference>
<dbReference type="SUPFAM" id="SSF53383">
    <property type="entry name" value="PLP-dependent transferases"/>
    <property type="match status" value="1"/>
</dbReference>
<proteinExistence type="inferred from homology"/>
<dbReference type="AlphaFoldDB" id="A0A6L8K4V4"/>
<dbReference type="PROSITE" id="PS00392">
    <property type="entry name" value="DDC_GAD_HDC_YDC"/>
    <property type="match status" value="1"/>
</dbReference>
<dbReference type="GO" id="GO:0016831">
    <property type="term" value="F:carboxy-lyase activity"/>
    <property type="evidence" value="ECO:0007669"/>
    <property type="project" value="UniProtKB-KW"/>
</dbReference>
<dbReference type="Pfam" id="PF00282">
    <property type="entry name" value="Pyridoxal_deC"/>
    <property type="match status" value="1"/>
</dbReference>
<dbReference type="PANTHER" id="PTHR11999">
    <property type="entry name" value="GROUP II PYRIDOXAL-5-PHOSPHATE DECARBOXYLASE"/>
    <property type="match status" value="1"/>
</dbReference>
<evidence type="ECO:0000313" key="7">
    <source>
        <dbReference type="EMBL" id="MYM22260.1"/>
    </source>
</evidence>
<keyword evidence="3 5" id="KW-0663">Pyridoxal phosphate</keyword>
<keyword evidence="4 6" id="KW-0456">Lyase</keyword>
<evidence type="ECO:0000256" key="6">
    <source>
        <dbReference type="RuleBase" id="RU000382"/>
    </source>
</evidence>
<comment type="caution">
    <text evidence="7">The sequence shown here is derived from an EMBL/GenBank/DDBJ whole genome shotgun (WGS) entry which is preliminary data.</text>
</comment>
<evidence type="ECO:0000256" key="4">
    <source>
        <dbReference type="ARBA" id="ARBA00023239"/>
    </source>
</evidence>
<evidence type="ECO:0000256" key="3">
    <source>
        <dbReference type="ARBA" id="ARBA00022898"/>
    </source>
</evidence>
<dbReference type="GO" id="GO:0006520">
    <property type="term" value="P:amino acid metabolic process"/>
    <property type="evidence" value="ECO:0007669"/>
    <property type="project" value="InterPro"/>
</dbReference>
<dbReference type="GO" id="GO:0030170">
    <property type="term" value="F:pyridoxal phosphate binding"/>
    <property type="evidence" value="ECO:0007669"/>
    <property type="project" value="InterPro"/>
</dbReference>
<comment type="cofactor">
    <cofactor evidence="1 5 6">
        <name>pyridoxal 5'-phosphate</name>
        <dbReference type="ChEBI" id="CHEBI:597326"/>
    </cofactor>
</comment>
<feature type="modified residue" description="N6-(pyridoxal phosphate)lysine" evidence="5">
    <location>
        <position position="279"/>
    </location>
</feature>
<dbReference type="PRINTS" id="PR00800">
    <property type="entry name" value="YHDCRBOXLASE"/>
</dbReference>
<dbReference type="EMBL" id="WWCN01000003">
    <property type="protein sequence ID" value="MYM22260.1"/>
    <property type="molecule type" value="Genomic_DNA"/>
</dbReference>
<dbReference type="GO" id="GO:0019752">
    <property type="term" value="P:carboxylic acid metabolic process"/>
    <property type="evidence" value="ECO:0007669"/>
    <property type="project" value="InterPro"/>
</dbReference>
<name>A0A6L8K4V4_9BURK</name>
<dbReference type="InterPro" id="IPR015424">
    <property type="entry name" value="PyrdxlP-dep_Trfase"/>
</dbReference>
<keyword evidence="8" id="KW-1185">Reference proteome</keyword>
<dbReference type="Gene3D" id="3.40.640.10">
    <property type="entry name" value="Type I PLP-dependent aspartate aminotransferase-like (Major domain)"/>
    <property type="match status" value="1"/>
</dbReference>
<evidence type="ECO:0000256" key="1">
    <source>
        <dbReference type="ARBA" id="ARBA00001933"/>
    </source>
</evidence>
<keyword evidence="2" id="KW-0210">Decarboxylase</keyword>
<dbReference type="InterPro" id="IPR010977">
    <property type="entry name" value="Aromatic_deC"/>
</dbReference>
<reference evidence="7 8" key="1">
    <citation type="submission" date="2019-12" db="EMBL/GenBank/DDBJ databases">
        <title>Novel species isolated from a subtropical stream in China.</title>
        <authorList>
            <person name="Lu H."/>
        </authorList>
    </citation>
    <scope>NUCLEOTIDE SEQUENCE [LARGE SCALE GENOMIC DNA]</scope>
    <source>
        <strain evidence="7 8">FT135W</strain>
    </source>
</reference>
<dbReference type="InterPro" id="IPR021115">
    <property type="entry name" value="Pyridoxal-P_BS"/>
</dbReference>
<dbReference type="InterPro" id="IPR002129">
    <property type="entry name" value="PyrdxlP-dep_de-COase"/>
</dbReference>
<gene>
    <name evidence="7" type="ORF">GTP46_06345</name>
</gene>
<dbReference type="InterPro" id="IPR015421">
    <property type="entry name" value="PyrdxlP-dep_Trfase_major"/>
</dbReference>
<evidence type="ECO:0000256" key="2">
    <source>
        <dbReference type="ARBA" id="ARBA00022793"/>
    </source>
</evidence>
<sequence length="457" mass="49678">MLDDMVDYLEHIRQRPVWQPIPDVAREAFLASMPTQGRDLTEVHQQFMQQILPYAVGNAHPGFFGWVHGGGTPVGMLAEMLAAGLNANLGGRDQIPVEVERQLVRWMADLFEFPPYASGLFVTGSSMANMIAVLVARYHALGREVRSHGIPPKRQLVAYASAGAHGCIAQAMDLAGLGSTNLRKIPMNDRFQMCTSSLEVAITADRQAGLQPFFIAATAGTVDVGAIDEMPVIAAIAERNGLWFHVDGAYGALAMLSPALQPLLEGIELADSIACDFHKWGQVPYDAGFILVRDGVLHLETFSTPETYLRRDTRGMAAGSPWPCDFGPDLSRSFRALKTWFTFQVYGAERIGQAIHQTCVLARELAERVCAEPALELLAPVALNIVCFRVRHDGDVDGFNAALVADLQESGIAAPSLTTVRGKLAIRVAIVNHRTGRTDLDALMTAVLTYTHTTESA</sequence>
<comment type="similarity">
    <text evidence="6">Belongs to the group II decarboxylase family.</text>
</comment>
<organism evidence="7 8">
    <name type="scientific">Duganella flavida</name>
    <dbReference type="NCBI Taxonomy" id="2692175"/>
    <lineage>
        <taxon>Bacteria</taxon>
        <taxon>Pseudomonadati</taxon>
        <taxon>Pseudomonadota</taxon>
        <taxon>Betaproteobacteria</taxon>
        <taxon>Burkholderiales</taxon>
        <taxon>Oxalobacteraceae</taxon>
        <taxon>Telluria group</taxon>
        <taxon>Duganella</taxon>
    </lineage>
</organism>
<evidence type="ECO:0000313" key="8">
    <source>
        <dbReference type="Proteomes" id="UP000479335"/>
    </source>
</evidence>
<accession>A0A6L8K4V4</accession>
<protein>
    <submittedName>
        <fullName evidence="7">Cytochrome D ubiquinol oxidase subunit I</fullName>
    </submittedName>
</protein>
<dbReference type="PANTHER" id="PTHR11999:SF70">
    <property type="entry name" value="MIP05841P"/>
    <property type="match status" value="1"/>
</dbReference>
<dbReference type="Proteomes" id="UP000479335">
    <property type="component" value="Unassembled WGS sequence"/>
</dbReference>
<evidence type="ECO:0000256" key="5">
    <source>
        <dbReference type="PIRSR" id="PIRSR602129-50"/>
    </source>
</evidence>